<reference evidence="14" key="1">
    <citation type="submission" date="2025-08" db="UniProtKB">
        <authorList>
            <consortium name="RefSeq"/>
        </authorList>
    </citation>
    <scope>IDENTIFICATION</scope>
    <source>
        <tissue evidence="14">Whole organism</tissue>
    </source>
</reference>
<comment type="similarity">
    <text evidence="2">Belongs to the peptidase C54 family.</text>
</comment>
<keyword evidence="5" id="KW-0645">Protease</keyword>
<dbReference type="GO" id="GO:0004197">
    <property type="term" value="F:cysteine-type endopeptidase activity"/>
    <property type="evidence" value="ECO:0007669"/>
    <property type="project" value="TreeGrafter"/>
</dbReference>
<accession>A0A8B7NUT5</accession>
<organism evidence="13 14">
    <name type="scientific">Hyalella azteca</name>
    <name type="common">Amphipod</name>
    <dbReference type="NCBI Taxonomy" id="294128"/>
    <lineage>
        <taxon>Eukaryota</taxon>
        <taxon>Metazoa</taxon>
        <taxon>Ecdysozoa</taxon>
        <taxon>Arthropoda</taxon>
        <taxon>Crustacea</taxon>
        <taxon>Multicrustacea</taxon>
        <taxon>Malacostraca</taxon>
        <taxon>Eumalacostraca</taxon>
        <taxon>Peracarida</taxon>
        <taxon>Amphipoda</taxon>
        <taxon>Senticaudata</taxon>
        <taxon>Talitrida</taxon>
        <taxon>Talitroidea</taxon>
        <taxon>Hyalellidae</taxon>
        <taxon>Hyalella</taxon>
    </lineage>
</organism>
<keyword evidence="3" id="KW-0813">Transport</keyword>
<keyword evidence="4" id="KW-0963">Cytoplasm</keyword>
<dbReference type="Pfam" id="PF03416">
    <property type="entry name" value="Peptidase_C54"/>
    <property type="match status" value="2"/>
</dbReference>
<dbReference type="AlphaFoldDB" id="A0A8B7NUT5"/>
<evidence type="ECO:0000256" key="10">
    <source>
        <dbReference type="ARBA" id="ARBA00029362"/>
    </source>
</evidence>
<gene>
    <name evidence="14" type="primary">LOC108674126</name>
</gene>
<feature type="region of interest" description="Disordered" evidence="11">
    <location>
        <begin position="409"/>
        <end position="436"/>
    </location>
</feature>
<dbReference type="GO" id="GO:0000045">
    <property type="term" value="P:autophagosome assembly"/>
    <property type="evidence" value="ECO:0007669"/>
    <property type="project" value="TreeGrafter"/>
</dbReference>
<dbReference type="InterPro" id="IPR005078">
    <property type="entry name" value="Peptidase_C54"/>
</dbReference>
<dbReference type="Proteomes" id="UP000694843">
    <property type="component" value="Unplaced"/>
</dbReference>
<sequence>MMSNQDLHSFSYKSLHSHSKKKLISKNGKKQLDNIQVESDLEFIEETAVEAAKLSNSWISLENSMEKIYIEDKQQKGNNSLQKQCKVSLELSASNTDNSSKSDLYKLGYVIPDKETITYSANSNKFAMDSDDPGIVFVSSQSYEDSKHSDIVVIDSELRQQSFHVEKSSLYPNLSSTANTTDSFCDLAAISSSPEKDTTWKLVPSGAHGLYFDACKNSTDEKAHSLYPSSFCANESLLYLQSDSDTSLDVPSKFIEKNNVMQENVKSEAPQSDVRYTEKPVPQPPPEMGLPDLTKKQYFPRSSSEEASDLQNTDTSAIVKNKVLGLWNNVKYAGWNVGLNTNFSRSHPIVLLGSTYSVHPINKNFNFSSDLVHINRQNSVSFQEAFLTITWLTYRTKLPPITINLNAQESQEVKPHSKMSPKHLKQQVTDPGTASPPPAVELTSDCGWGCTLRCTQMMLCHAIHKHFLGDDWVYTPDSSSIAMKVHSRLVRWFGDGNGEDGVCPLSLHQMLQCGYDKLGKMPGDWYSPSNAAAAIRDAVDAGSQYMPDLERITVYSVANNIIYIQDILEQCWTPCICKMGKIAEYVKQQPPKQRSCCRSGSCDNALHFSLRSQQLGRPGNSASADMLATSFNDTTEGFQSFVQVESLPCEVGPIYSNRPTFKGTHVNGDVIPNGGRLHARNFFGRSLSVDESENYNTSLPRELSDSGGSETFMNESFCELDYPGSSPLAATPAPMYPKPSISQKFFSSYMPFKFGSKNASGKSKSDYCSPVSVSTTCGKTRQESLQCDTIELLSPILEQERLCSDCHSWRSLVIILAVRLGCDGFNSIYEPVITGLLRHRLCIGMVGGKAKRAFYFVGYQEDQLLYLDPHVSQDAVPCSWSTVPDVAAYHCDTPRKMPISRLEPSATLGFYCHTRVDFAQLVVDLHKMTTVREGRLSYPLVEVKAGSRQQQESIWAGEPCILTDVVTLDAIPDNTIRKNNVVYTDRRPNIQGELNLRTAKSSGDFKSHGPALNPIPSAGKSEDFQILE</sequence>
<evidence type="ECO:0000256" key="3">
    <source>
        <dbReference type="ARBA" id="ARBA00022448"/>
    </source>
</evidence>
<dbReference type="GO" id="GO:0035973">
    <property type="term" value="P:aggrephagy"/>
    <property type="evidence" value="ECO:0007669"/>
    <property type="project" value="TreeGrafter"/>
</dbReference>
<evidence type="ECO:0000256" key="1">
    <source>
        <dbReference type="ARBA" id="ARBA00004496"/>
    </source>
</evidence>
<evidence type="ECO:0000259" key="12">
    <source>
        <dbReference type="Pfam" id="PF03416"/>
    </source>
</evidence>
<dbReference type="SUPFAM" id="SSF54001">
    <property type="entry name" value="Cysteine proteinases"/>
    <property type="match status" value="1"/>
</dbReference>
<feature type="domain" description="Peptidase C54 catalytic" evidence="12">
    <location>
        <begin position="381"/>
        <end position="571"/>
    </location>
</feature>
<comment type="catalytic activity">
    <reaction evidence="10">
        <text>[protein]-C-terminal L-amino acid-glycyl-phosphatidylethanolamide + H2O = [protein]-C-terminal L-amino acid-glycine + a 1,2-diacyl-sn-glycero-3-phosphoethanolamine</text>
        <dbReference type="Rhea" id="RHEA:67548"/>
        <dbReference type="Rhea" id="RHEA-COMP:17323"/>
        <dbReference type="Rhea" id="RHEA-COMP:17324"/>
        <dbReference type="ChEBI" id="CHEBI:15377"/>
        <dbReference type="ChEBI" id="CHEBI:64612"/>
        <dbReference type="ChEBI" id="CHEBI:172940"/>
        <dbReference type="ChEBI" id="CHEBI:172941"/>
    </reaction>
    <physiologicalReaction direction="left-to-right" evidence="10">
        <dbReference type="Rhea" id="RHEA:67549"/>
    </physiologicalReaction>
</comment>
<dbReference type="KEGG" id="hazt:108674126"/>
<feature type="region of interest" description="Disordered" evidence="11">
    <location>
        <begin position="1001"/>
        <end position="1028"/>
    </location>
</feature>
<keyword evidence="6" id="KW-0378">Hydrolase</keyword>
<dbReference type="GO" id="GO:0005737">
    <property type="term" value="C:cytoplasm"/>
    <property type="evidence" value="ECO:0007669"/>
    <property type="project" value="UniProtKB-SubCell"/>
</dbReference>
<evidence type="ECO:0000256" key="8">
    <source>
        <dbReference type="ARBA" id="ARBA00022927"/>
    </source>
</evidence>
<feature type="compositionally biased region" description="Basic residues" evidence="11">
    <location>
        <begin position="416"/>
        <end position="425"/>
    </location>
</feature>
<evidence type="ECO:0000256" key="11">
    <source>
        <dbReference type="SAM" id="MobiDB-lite"/>
    </source>
</evidence>
<evidence type="ECO:0000256" key="7">
    <source>
        <dbReference type="ARBA" id="ARBA00022807"/>
    </source>
</evidence>
<feature type="domain" description="Peptidase C54 catalytic" evidence="12">
    <location>
        <begin position="798"/>
        <end position="922"/>
    </location>
</feature>
<dbReference type="GO" id="GO:0019786">
    <property type="term" value="F:protein-phosphatidylethanolamide deconjugating activity"/>
    <property type="evidence" value="ECO:0007669"/>
    <property type="project" value="InterPro"/>
</dbReference>
<dbReference type="GO" id="GO:0015031">
    <property type="term" value="P:protein transport"/>
    <property type="evidence" value="ECO:0007669"/>
    <property type="project" value="UniProtKB-KW"/>
</dbReference>
<evidence type="ECO:0000313" key="13">
    <source>
        <dbReference type="Proteomes" id="UP000694843"/>
    </source>
</evidence>
<evidence type="ECO:0000256" key="6">
    <source>
        <dbReference type="ARBA" id="ARBA00022801"/>
    </source>
</evidence>
<evidence type="ECO:0000256" key="5">
    <source>
        <dbReference type="ARBA" id="ARBA00022670"/>
    </source>
</evidence>
<evidence type="ECO:0000256" key="2">
    <source>
        <dbReference type="ARBA" id="ARBA00010958"/>
    </source>
</evidence>
<keyword evidence="7" id="KW-0788">Thiol protease</keyword>
<dbReference type="GO" id="GO:0034727">
    <property type="term" value="P:piecemeal microautophagy of the nucleus"/>
    <property type="evidence" value="ECO:0007669"/>
    <property type="project" value="TreeGrafter"/>
</dbReference>
<dbReference type="PANTHER" id="PTHR22624">
    <property type="entry name" value="CYSTEINE PROTEASE ATG4"/>
    <property type="match status" value="1"/>
</dbReference>
<dbReference type="GeneID" id="108674126"/>
<evidence type="ECO:0000313" key="14">
    <source>
        <dbReference type="RefSeq" id="XP_018017524.1"/>
    </source>
</evidence>
<keyword evidence="9" id="KW-0072">Autophagy</keyword>
<dbReference type="GO" id="GO:0000423">
    <property type="term" value="P:mitophagy"/>
    <property type="evidence" value="ECO:0007669"/>
    <property type="project" value="TreeGrafter"/>
</dbReference>
<proteinExistence type="inferred from homology"/>
<keyword evidence="13" id="KW-1185">Reference proteome</keyword>
<name>A0A8B7NUT5_HYAAZ</name>
<evidence type="ECO:0000256" key="9">
    <source>
        <dbReference type="ARBA" id="ARBA00023006"/>
    </source>
</evidence>
<dbReference type="InterPro" id="IPR046792">
    <property type="entry name" value="Peptidase_C54_cat"/>
</dbReference>
<dbReference type="OrthoDB" id="2960936at2759"/>
<dbReference type="RefSeq" id="XP_018017524.1">
    <property type="nucleotide sequence ID" value="XM_018162035.2"/>
</dbReference>
<evidence type="ECO:0000256" key="4">
    <source>
        <dbReference type="ARBA" id="ARBA00022490"/>
    </source>
</evidence>
<keyword evidence="8" id="KW-0653">Protein transport</keyword>
<feature type="region of interest" description="Disordered" evidence="11">
    <location>
        <begin position="263"/>
        <end position="294"/>
    </location>
</feature>
<dbReference type="InterPro" id="IPR038765">
    <property type="entry name" value="Papain-like_cys_pep_sf"/>
</dbReference>
<dbReference type="PANTHER" id="PTHR22624:SF52">
    <property type="entry name" value="CYSTEINE PROTEASE"/>
    <property type="match status" value="1"/>
</dbReference>
<comment type="subcellular location">
    <subcellularLocation>
        <location evidence="1">Cytoplasm</location>
    </subcellularLocation>
</comment>
<protein>
    <submittedName>
        <fullName evidence="14">Uncharacterized protein LOC108674126 isoform X1</fullName>
    </submittedName>
</protein>
<dbReference type="GO" id="GO:0016485">
    <property type="term" value="P:protein processing"/>
    <property type="evidence" value="ECO:0007669"/>
    <property type="project" value="TreeGrafter"/>
</dbReference>